<organism evidence="7 8">
    <name type="scientific">Eoetvoesiella caeni</name>
    <dbReference type="NCBI Taxonomy" id="645616"/>
    <lineage>
        <taxon>Bacteria</taxon>
        <taxon>Pseudomonadati</taxon>
        <taxon>Pseudomonadota</taxon>
        <taxon>Betaproteobacteria</taxon>
        <taxon>Burkholderiales</taxon>
        <taxon>Alcaligenaceae</taxon>
        <taxon>Eoetvoesiella</taxon>
    </lineage>
</organism>
<feature type="transmembrane region" description="Helical" evidence="5">
    <location>
        <begin position="93"/>
        <end position="111"/>
    </location>
</feature>
<dbReference type="Pfam" id="PF05154">
    <property type="entry name" value="TM2"/>
    <property type="match status" value="1"/>
</dbReference>
<dbReference type="GO" id="GO:0016020">
    <property type="term" value="C:membrane"/>
    <property type="evidence" value="ECO:0007669"/>
    <property type="project" value="UniProtKB-SubCell"/>
</dbReference>
<evidence type="ECO:0000256" key="1">
    <source>
        <dbReference type="ARBA" id="ARBA00004141"/>
    </source>
</evidence>
<proteinExistence type="predicted"/>
<evidence type="ECO:0000256" key="2">
    <source>
        <dbReference type="ARBA" id="ARBA00022692"/>
    </source>
</evidence>
<evidence type="ECO:0000256" key="5">
    <source>
        <dbReference type="SAM" id="Phobius"/>
    </source>
</evidence>
<evidence type="ECO:0000256" key="4">
    <source>
        <dbReference type="ARBA" id="ARBA00023136"/>
    </source>
</evidence>
<evidence type="ECO:0000313" key="8">
    <source>
        <dbReference type="Proteomes" id="UP000253628"/>
    </source>
</evidence>
<dbReference type="EMBL" id="QNRQ01000001">
    <property type="protein sequence ID" value="RBP43327.1"/>
    <property type="molecule type" value="Genomic_DNA"/>
</dbReference>
<keyword evidence="4 5" id="KW-0472">Membrane</keyword>
<dbReference type="Proteomes" id="UP000253628">
    <property type="component" value="Unassembled WGS sequence"/>
</dbReference>
<keyword evidence="3 5" id="KW-1133">Transmembrane helix</keyword>
<feature type="domain" description="TM2" evidence="6">
    <location>
        <begin position="90"/>
        <end position="140"/>
    </location>
</feature>
<feature type="transmembrane region" description="Helical" evidence="5">
    <location>
        <begin position="53"/>
        <end position="77"/>
    </location>
</feature>
<gene>
    <name evidence="7" type="ORF">DFR37_101456</name>
</gene>
<comment type="caution">
    <text evidence="7">The sequence shown here is derived from an EMBL/GenBank/DDBJ whole genome shotgun (WGS) entry which is preliminary data.</text>
</comment>
<dbReference type="AlphaFoldDB" id="A0A366HL85"/>
<comment type="subcellular location">
    <subcellularLocation>
        <location evidence="1">Membrane</location>
        <topology evidence="1">Multi-pass membrane protein</topology>
    </subcellularLocation>
</comment>
<evidence type="ECO:0000256" key="3">
    <source>
        <dbReference type="ARBA" id="ARBA00022989"/>
    </source>
</evidence>
<dbReference type="InterPro" id="IPR007829">
    <property type="entry name" value="TM2"/>
</dbReference>
<protein>
    <submittedName>
        <fullName evidence="7">TM2 domain-containing protein</fullName>
    </submittedName>
</protein>
<name>A0A366HL85_9BURK</name>
<evidence type="ECO:0000259" key="6">
    <source>
        <dbReference type="Pfam" id="PF05154"/>
    </source>
</evidence>
<keyword evidence="8" id="KW-1185">Reference proteome</keyword>
<dbReference type="OrthoDB" id="9816361at2"/>
<evidence type="ECO:0000313" key="7">
    <source>
        <dbReference type="EMBL" id="RBP43327.1"/>
    </source>
</evidence>
<reference evidence="7 8" key="1">
    <citation type="submission" date="2018-06" db="EMBL/GenBank/DDBJ databases">
        <title>Genomic Encyclopedia of Type Strains, Phase IV (KMG-IV): sequencing the most valuable type-strain genomes for metagenomic binning, comparative biology and taxonomic classification.</title>
        <authorList>
            <person name="Goeker M."/>
        </authorList>
    </citation>
    <scope>NUCLEOTIDE SEQUENCE [LARGE SCALE GENOMIC DNA]</scope>
    <source>
        <strain evidence="7 8">DSM 25520</strain>
    </source>
</reference>
<feature type="transmembrane region" description="Helical" evidence="5">
    <location>
        <begin position="117"/>
        <end position="137"/>
    </location>
</feature>
<accession>A0A366HL85</accession>
<keyword evidence="2 5" id="KW-0812">Transmembrane</keyword>
<dbReference type="RefSeq" id="WP_113931611.1">
    <property type="nucleotide sequence ID" value="NZ_JACCEU010000001.1"/>
</dbReference>
<sequence>MLQKIILPIAVFLVVLAALTFGETISQEVLRWFTYLTGIVVHNFADVYYTLRYYFAAHLNKVIIALILTVPISIWLIRNKGQNLAKRTSQRKIAIVLAIFLGWLGGHRFYLGQIGWGIFYLVLFYVFTPLVIILSLIDAIRYLFMSEEDFQPAKP</sequence>